<dbReference type="PROSITE" id="PS00374">
    <property type="entry name" value="MGMT"/>
    <property type="match status" value="1"/>
</dbReference>
<dbReference type="EC" id="2.1.1.63" evidence="3"/>
<evidence type="ECO:0000256" key="5">
    <source>
        <dbReference type="ARBA" id="ARBA00022679"/>
    </source>
</evidence>
<dbReference type="PANTHER" id="PTHR10815:SF14">
    <property type="entry name" value="BIFUNCTIONAL TRANSCRIPTIONAL ACTIVATOR_DNA REPAIR ENZYME ADA"/>
    <property type="match status" value="1"/>
</dbReference>
<evidence type="ECO:0000256" key="1">
    <source>
        <dbReference type="ARBA" id="ARBA00001286"/>
    </source>
</evidence>
<organism evidence="10 11">
    <name type="scientific">Thiorhodococcus mannitoliphagus</name>
    <dbReference type="NCBI Taxonomy" id="329406"/>
    <lineage>
        <taxon>Bacteria</taxon>
        <taxon>Pseudomonadati</taxon>
        <taxon>Pseudomonadota</taxon>
        <taxon>Gammaproteobacteria</taxon>
        <taxon>Chromatiales</taxon>
        <taxon>Chromatiaceae</taxon>
        <taxon>Thiorhodococcus</taxon>
    </lineage>
</organism>
<evidence type="ECO:0000256" key="6">
    <source>
        <dbReference type="ARBA" id="ARBA00022763"/>
    </source>
</evidence>
<accession>A0A6P1DR40</accession>
<dbReference type="SUPFAM" id="SSF46767">
    <property type="entry name" value="Methylated DNA-protein cysteine methyltransferase, C-terminal domain"/>
    <property type="match status" value="1"/>
</dbReference>
<keyword evidence="11" id="KW-1185">Reference proteome</keyword>
<dbReference type="InterPro" id="IPR036217">
    <property type="entry name" value="MethylDNA_cys_MeTrfase_DNAb"/>
</dbReference>
<comment type="catalytic activity">
    <reaction evidence="1">
        <text>a 4-O-methyl-thymidine in DNA + L-cysteinyl-[protein] = a thymidine in DNA + S-methyl-L-cysteinyl-[protein]</text>
        <dbReference type="Rhea" id="RHEA:53428"/>
        <dbReference type="Rhea" id="RHEA-COMP:10131"/>
        <dbReference type="Rhea" id="RHEA-COMP:10132"/>
        <dbReference type="Rhea" id="RHEA-COMP:13555"/>
        <dbReference type="Rhea" id="RHEA-COMP:13556"/>
        <dbReference type="ChEBI" id="CHEBI:29950"/>
        <dbReference type="ChEBI" id="CHEBI:82612"/>
        <dbReference type="ChEBI" id="CHEBI:137386"/>
        <dbReference type="ChEBI" id="CHEBI:137387"/>
        <dbReference type="EC" id="2.1.1.63"/>
    </reaction>
</comment>
<dbReference type="InterPro" id="IPR036631">
    <property type="entry name" value="MGMT_N_sf"/>
</dbReference>
<evidence type="ECO:0000256" key="3">
    <source>
        <dbReference type="ARBA" id="ARBA00011918"/>
    </source>
</evidence>
<name>A0A6P1DR40_9GAMM</name>
<dbReference type="Gene3D" id="3.30.160.70">
    <property type="entry name" value="Methylated DNA-protein cysteine methyltransferase domain"/>
    <property type="match status" value="1"/>
</dbReference>
<dbReference type="AlphaFoldDB" id="A0A6P1DR40"/>
<dbReference type="FunFam" id="1.10.10.10:FF:000214">
    <property type="entry name" value="Methylated-DNA--protein-cysteine methyltransferase"/>
    <property type="match status" value="1"/>
</dbReference>
<keyword evidence="6" id="KW-0227">DNA damage</keyword>
<protein>
    <recommendedName>
        <fullName evidence="3">methylated-DNA--[protein]-cysteine S-methyltransferase</fullName>
        <ecNumber evidence="3">2.1.1.63</ecNumber>
    </recommendedName>
</protein>
<gene>
    <name evidence="10" type="ORF">G3480_04730</name>
</gene>
<dbReference type="NCBIfam" id="TIGR00589">
    <property type="entry name" value="ogt"/>
    <property type="match status" value="1"/>
</dbReference>
<evidence type="ECO:0000259" key="9">
    <source>
        <dbReference type="Pfam" id="PF01035"/>
    </source>
</evidence>
<dbReference type="EMBL" id="JAAIJR010000012">
    <property type="protein sequence ID" value="NEX19623.1"/>
    <property type="molecule type" value="Genomic_DNA"/>
</dbReference>
<sequence length="184" mass="19835">MRVHRPIKAQSADGIRFAVGDCALGAILVGKRARGICAIFLGDDQDSLELQLRGSFPDAQLTPDQGTCARILQQTRHLIEQQGAAIDAPLDIQGTPFQRRVWSALLQIPLGQTRSYGEVATKIGAPKATRAVAQACAANTLAIAIPCHRVIRSDGALSGYRWGVWRKRALLAREAQASPPIGFM</sequence>
<dbReference type="InterPro" id="IPR001497">
    <property type="entry name" value="MethylDNA_cys_MeTrfase_AS"/>
</dbReference>
<reference evidence="10 11" key="2">
    <citation type="submission" date="2020-02" db="EMBL/GenBank/DDBJ databases">
        <title>Genome sequences of Thiorhodococcus mannitoliphagus and Thiorhodococcus minor, purple sulfur photosynthetic bacteria in the gammaproteobacterial family, Chromatiaceae.</title>
        <authorList>
            <person name="Aviles F.A."/>
            <person name="Meyer T.E."/>
            <person name="Kyndt J.A."/>
        </authorList>
    </citation>
    <scope>NUCLEOTIDE SEQUENCE [LARGE SCALE GENOMIC DNA]</scope>
    <source>
        <strain evidence="10 11">DSM 18266</strain>
    </source>
</reference>
<keyword evidence="5 10" id="KW-0808">Transferase</keyword>
<dbReference type="Pfam" id="PF01035">
    <property type="entry name" value="DNA_binding_1"/>
    <property type="match status" value="1"/>
</dbReference>
<keyword evidence="4 10" id="KW-0489">Methyltransferase</keyword>
<reference evidence="11" key="1">
    <citation type="journal article" date="2020" name="Microbiol. Resour. Announc.">
        <title>Draft Genome Sequences of Thiorhodococcus mannitoliphagus and Thiorhodococcus minor, Purple Sulfur Photosynthetic Bacteria in the Gammaproteobacterial Family Chromatiaceae.</title>
        <authorList>
            <person name="Aviles F.A."/>
            <person name="Meyer T.E."/>
            <person name="Kyndt J.A."/>
        </authorList>
    </citation>
    <scope>NUCLEOTIDE SEQUENCE [LARGE SCALE GENOMIC DNA]</scope>
    <source>
        <strain evidence="11">DSM 18266</strain>
    </source>
</reference>
<evidence type="ECO:0000256" key="8">
    <source>
        <dbReference type="ARBA" id="ARBA00049348"/>
    </source>
</evidence>
<evidence type="ECO:0000313" key="10">
    <source>
        <dbReference type="EMBL" id="NEX19623.1"/>
    </source>
</evidence>
<evidence type="ECO:0000256" key="2">
    <source>
        <dbReference type="ARBA" id="ARBA00008711"/>
    </source>
</evidence>
<dbReference type="Gene3D" id="1.10.10.10">
    <property type="entry name" value="Winged helix-like DNA-binding domain superfamily/Winged helix DNA-binding domain"/>
    <property type="match status" value="1"/>
</dbReference>
<dbReference type="RefSeq" id="WP_164652521.1">
    <property type="nucleotide sequence ID" value="NZ_JAAIJR010000012.1"/>
</dbReference>
<dbReference type="Proteomes" id="UP000471640">
    <property type="component" value="Unassembled WGS sequence"/>
</dbReference>
<dbReference type="GO" id="GO:0006281">
    <property type="term" value="P:DNA repair"/>
    <property type="evidence" value="ECO:0007669"/>
    <property type="project" value="UniProtKB-KW"/>
</dbReference>
<dbReference type="GO" id="GO:0003908">
    <property type="term" value="F:methylated-DNA-[protein]-cysteine S-methyltransferase activity"/>
    <property type="evidence" value="ECO:0007669"/>
    <property type="project" value="UniProtKB-EC"/>
</dbReference>
<evidence type="ECO:0000256" key="4">
    <source>
        <dbReference type="ARBA" id="ARBA00022603"/>
    </source>
</evidence>
<comment type="similarity">
    <text evidence="2">Belongs to the MGMT family.</text>
</comment>
<comment type="catalytic activity">
    <reaction evidence="8">
        <text>a 6-O-methyl-2'-deoxyguanosine in DNA + L-cysteinyl-[protein] = S-methyl-L-cysteinyl-[protein] + a 2'-deoxyguanosine in DNA</text>
        <dbReference type="Rhea" id="RHEA:24000"/>
        <dbReference type="Rhea" id="RHEA-COMP:10131"/>
        <dbReference type="Rhea" id="RHEA-COMP:10132"/>
        <dbReference type="Rhea" id="RHEA-COMP:11367"/>
        <dbReference type="Rhea" id="RHEA-COMP:11368"/>
        <dbReference type="ChEBI" id="CHEBI:29950"/>
        <dbReference type="ChEBI" id="CHEBI:82612"/>
        <dbReference type="ChEBI" id="CHEBI:85445"/>
        <dbReference type="ChEBI" id="CHEBI:85448"/>
        <dbReference type="EC" id="2.1.1.63"/>
    </reaction>
</comment>
<dbReference type="PANTHER" id="PTHR10815">
    <property type="entry name" value="METHYLATED-DNA--PROTEIN-CYSTEINE METHYLTRANSFERASE"/>
    <property type="match status" value="1"/>
</dbReference>
<proteinExistence type="inferred from homology"/>
<feature type="domain" description="Methylated-DNA-[protein]-cysteine S-methyltransferase DNA binding" evidence="9">
    <location>
        <begin position="96"/>
        <end position="175"/>
    </location>
</feature>
<evidence type="ECO:0000313" key="11">
    <source>
        <dbReference type="Proteomes" id="UP000471640"/>
    </source>
</evidence>
<dbReference type="InterPro" id="IPR014048">
    <property type="entry name" value="MethylDNA_cys_MeTrfase_DNA-bd"/>
</dbReference>
<comment type="caution">
    <text evidence="10">The sequence shown here is derived from an EMBL/GenBank/DDBJ whole genome shotgun (WGS) entry which is preliminary data.</text>
</comment>
<keyword evidence="7" id="KW-0234">DNA repair</keyword>
<dbReference type="GO" id="GO:0032259">
    <property type="term" value="P:methylation"/>
    <property type="evidence" value="ECO:0007669"/>
    <property type="project" value="UniProtKB-KW"/>
</dbReference>
<dbReference type="CDD" id="cd06445">
    <property type="entry name" value="ATase"/>
    <property type="match status" value="1"/>
</dbReference>
<evidence type="ECO:0000256" key="7">
    <source>
        <dbReference type="ARBA" id="ARBA00023204"/>
    </source>
</evidence>
<dbReference type="SUPFAM" id="SSF53155">
    <property type="entry name" value="Methylated DNA-protein cysteine methyltransferase domain"/>
    <property type="match status" value="1"/>
</dbReference>
<dbReference type="InterPro" id="IPR036388">
    <property type="entry name" value="WH-like_DNA-bd_sf"/>
</dbReference>